<dbReference type="RefSeq" id="WP_006064074.1">
    <property type="nucleotide sequence ID" value="NZ_KB290831.1"/>
</dbReference>
<name>L1MDQ4_9CORY</name>
<feature type="transmembrane region" description="Helical" evidence="2">
    <location>
        <begin position="20"/>
        <end position="44"/>
    </location>
</feature>
<keyword evidence="2" id="KW-0472">Membrane</keyword>
<gene>
    <name evidence="3" type="ORF">HMPREF9997_01849</name>
</gene>
<dbReference type="Proteomes" id="UP000010445">
    <property type="component" value="Unassembled WGS sequence"/>
</dbReference>
<evidence type="ECO:0000313" key="3">
    <source>
        <dbReference type="EMBL" id="EKX89378.1"/>
    </source>
</evidence>
<dbReference type="EMBL" id="AMEM01000024">
    <property type="protein sequence ID" value="EKX89378.1"/>
    <property type="molecule type" value="Genomic_DNA"/>
</dbReference>
<reference evidence="3 4" key="1">
    <citation type="submission" date="2012-05" db="EMBL/GenBank/DDBJ databases">
        <authorList>
            <person name="Weinstock G."/>
            <person name="Sodergren E."/>
            <person name="Lobos E.A."/>
            <person name="Fulton L."/>
            <person name="Fulton R."/>
            <person name="Courtney L."/>
            <person name="Fronick C."/>
            <person name="O'Laughlin M."/>
            <person name="Godfrey J."/>
            <person name="Wilson R.M."/>
            <person name="Miner T."/>
            <person name="Farmer C."/>
            <person name="Delehaunty K."/>
            <person name="Cordes M."/>
            <person name="Minx P."/>
            <person name="Tomlinson C."/>
            <person name="Chen J."/>
            <person name="Wollam A."/>
            <person name="Pepin K.H."/>
            <person name="Bhonagiri V."/>
            <person name="Zhang X."/>
            <person name="Suruliraj S."/>
            <person name="Warren W."/>
            <person name="Mitreva M."/>
            <person name="Mardis E.R."/>
            <person name="Wilson R.K."/>
        </authorList>
    </citation>
    <scope>NUCLEOTIDE SEQUENCE [LARGE SCALE GENOMIC DNA]</scope>
    <source>
        <strain evidence="3 4">F0235</strain>
    </source>
</reference>
<comment type="caution">
    <text evidence="3">The sequence shown here is derived from an EMBL/GenBank/DDBJ whole genome shotgun (WGS) entry which is preliminary data.</text>
</comment>
<organism evidence="3 4">
    <name type="scientific">Corynebacterium durum F0235</name>
    <dbReference type="NCBI Taxonomy" id="1035195"/>
    <lineage>
        <taxon>Bacteria</taxon>
        <taxon>Bacillati</taxon>
        <taxon>Actinomycetota</taxon>
        <taxon>Actinomycetes</taxon>
        <taxon>Mycobacteriales</taxon>
        <taxon>Corynebacteriaceae</taxon>
        <taxon>Corynebacterium</taxon>
    </lineage>
</organism>
<evidence type="ECO:0000256" key="1">
    <source>
        <dbReference type="SAM" id="MobiDB-lite"/>
    </source>
</evidence>
<keyword evidence="4" id="KW-1185">Reference proteome</keyword>
<feature type="region of interest" description="Disordered" evidence="1">
    <location>
        <begin position="72"/>
        <end position="102"/>
    </location>
</feature>
<keyword evidence="2" id="KW-1133">Transmembrane helix</keyword>
<dbReference type="PATRIC" id="fig|1035195.3.peg.1671"/>
<protein>
    <submittedName>
        <fullName evidence="3">Uncharacterized protein</fullName>
    </submittedName>
</protein>
<accession>L1MDQ4</accession>
<proteinExistence type="predicted"/>
<keyword evidence="2" id="KW-0812">Transmembrane</keyword>
<dbReference type="eggNOG" id="ENOG5031IYF">
    <property type="taxonomic scope" value="Bacteria"/>
</dbReference>
<dbReference type="STRING" id="1035195.HMPREF9997_01849"/>
<dbReference type="AlphaFoldDB" id="L1MDQ4"/>
<dbReference type="HOGENOM" id="CLU_2521917_0_0_11"/>
<evidence type="ECO:0000313" key="4">
    <source>
        <dbReference type="Proteomes" id="UP000010445"/>
    </source>
</evidence>
<evidence type="ECO:0000256" key="2">
    <source>
        <dbReference type="SAM" id="Phobius"/>
    </source>
</evidence>
<sequence>MMSTITRYLDLVGQQLTSAPMWIQVIAVLGGTVPLCLFLAFALLRAIDIAGARTYRLFNGQELLRRPAVRGGREVREGAAQRNRPAGGRPGGSRIVINEEPR</sequence>